<comment type="caution">
    <text evidence="2">The sequence shown here is derived from an EMBL/GenBank/DDBJ whole genome shotgun (WGS) entry which is preliminary data.</text>
</comment>
<evidence type="ECO:0000256" key="1">
    <source>
        <dbReference type="SAM" id="MobiDB-lite"/>
    </source>
</evidence>
<proteinExistence type="predicted"/>
<gene>
    <name evidence="2" type="ORF">B2J93_8895</name>
</gene>
<dbReference type="Proteomes" id="UP000242519">
    <property type="component" value="Unassembled WGS sequence"/>
</dbReference>
<dbReference type="EMBL" id="MZNU01000425">
    <property type="protein sequence ID" value="OWO97784.1"/>
    <property type="molecule type" value="Genomic_DNA"/>
</dbReference>
<evidence type="ECO:0000313" key="3">
    <source>
        <dbReference type="Proteomes" id="UP000242519"/>
    </source>
</evidence>
<sequence length="292" mass="32713">MGSNGLSFPRGQRGIHDHYNYPFPYIYGPPFLRPSLGRFGGGIGEWYEEVDDCLPDYDHTPTRGSGSRRQGPEVTRFRYPSDHHDHPRQFRMAAPAKNAIPFGRAMIKLHKVIGKAEDFYNQFLSNYDSDIAAVKPYAKSEVLNKLWIMKVTGKADDCSYGDGEENSEGEGSLDRFNEWRKKVTLTLKDAVDCKISEGQEPRKSTSRVESMERLRKKVATANEQLKVLLHDAKNGRESCRVLLVELGLLKTLVDPEAESNQGLLKAGDDSDEQDDSGNGKCDDQDGGGVPNW</sequence>
<name>A0A218YTC1_9HELO</name>
<evidence type="ECO:0000313" key="2">
    <source>
        <dbReference type="EMBL" id="OWO97784.1"/>
    </source>
</evidence>
<accession>A0A218YTC1</accession>
<dbReference type="InParanoid" id="A0A218YTC1"/>
<dbReference type="OrthoDB" id="5413280at2759"/>
<feature type="region of interest" description="Disordered" evidence="1">
    <location>
        <begin position="257"/>
        <end position="292"/>
    </location>
</feature>
<dbReference type="STRING" id="503106.A0A218YTC1"/>
<reference evidence="2 3" key="1">
    <citation type="submission" date="2017-04" db="EMBL/GenBank/DDBJ databases">
        <title>Draft genome sequence of Marssonina coronaria NL1: causal agent of apple blotch.</title>
        <authorList>
            <person name="Cheng Q."/>
        </authorList>
    </citation>
    <scope>NUCLEOTIDE SEQUENCE [LARGE SCALE GENOMIC DNA]</scope>
    <source>
        <strain evidence="2 3">NL1</strain>
    </source>
</reference>
<dbReference type="AlphaFoldDB" id="A0A218YTC1"/>
<keyword evidence="3" id="KW-1185">Reference proteome</keyword>
<protein>
    <submittedName>
        <fullName evidence="2">Uncharacterized protein</fullName>
    </submittedName>
</protein>
<organism evidence="2 3">
    <name type="scientific">Diplocarpon coronariae</name>
    <dbReference type="NCBI Taxonomy" id="2795749"/>
    <lineage>
        <taxon>Eukaryota</taxon>
        <taxon>Fungi</taxon>
        <taxon>Dikarya</taxon>
        <taxon>Ascomycota</taxon>
        <taxon>Pezizomycotina</taxon>
        <taxon>Leotiomycetes</taxon>
        <taxon>Helotiales</taxon>
        <taxon>Drepanopezizaceae</taxon>
        <taxon>Diplocarpon</taxon>
    </lineage>
</organism>